<dbReference type="GO" id="GO:0055028">
    <property type="term" value="C:cortical microtubule"/>
    <property type="evidence" value="ECO:0007669"/>
    <property type="project" value="TreeGrafter"/>
</dbReference>
<evidence type="ECO:0000256" key="1">
    <source>
        <dbReference type="ARBA" id="ARBA00023054"/>
    </source>
</evidence>
<dbReference type="GO" id="GO:0072699">
    <property type="term" value="P:protein localization to cortical microtubule cytoskeleton"/>
    <property type="evidence" value="ECO:0007669"/>
    <property type="project" value="TreeGrafter"/>
</dbReference>
<organism evidence="2">
    <name type="scientific">Salix viminalis</name>
    <name type="common">Common osier</name>
    <name type="synonym">Basket willow</name>
    <dbReference type="NCBI Taxonomy" id="40686"/>
    <lineage>
        <taxon>Eukaryota</taxon>
        <taxon>Viridiplantae</taxon>
        <taxon>Streptophyta</taxon>
        <taxon>Embryophyta</taxon>
        <taxon>Tracheophyta</taxon>
        <taxon>Spermatophyta</taxon>
        <taxon>Magnoliopsida</taxon>
        <taxon>eudicotyledons</taxon>
        <taxon>Gunneridae</taxon>
        <taxon>Pentapetalae</taxon>
        <taxon>rosids</taxon>
        <taxon>fabids</taxon>
        <taxon>Malpighiales</taxon>
        <taxon>Salicaceae</taxon>
        <taxon>Saliceae</taxon>
        <taxon>Salix</taxon>
    </lineage>
</organism>
<name>A0A6N2N723_SALVM</name>
<proteinExistence type="predicted"/>
<protein>
    <submittedName>
        <fullName evidence="2">Uncharacterized protein</fullName>
    </submittedName>
</protein>
<dbReference type="InterPro" id="IPR040265">
    <property type="entry name" value="CHUP1/IPGA1-like"/>
</dbReference>
<gene>
    <name evidence="2" type="ORF">SVIM_LOCUS473665</name>
</gene>
<dbReference type="AlphaFoldDB" id="A0A6N2N723"/>
<dbReference type="PANTHER" id="PTHR31342:SF18">
    <property type="entry name" value="OS01G0651932 PROTEIN"/>
    <property type="match status" value="1"/>
</dbReference>
<evidence type="ECO:0000313" key="2">
    <source>
        <dbReference type="EMBL" id="VFU62592.1"/>
    </source>
</evidence>
<accession>A0A6N2N723</accession>
<reference evidence="2" key="1">
    <citation type="submission" date="2019-03" db="EMBL/GenBank/DDBJ databases">
        <authorList>
            <person name="Mank J."/>
            <person name="Almeida P."/>
        </authorList>
    </citation>
    <scope>NUCLEOTIDE SEQUENCE</scope>
    <source>
        <strain evidence="2">78183</strain>
    </source>
</reference>
<dbReference type="PANTHER" id="PTHR31342">
    <property type="entry name" value="PROTEIN CHUP1, CHLOROPLASTIC"/>
    <property type="match status" value="1"/>
</dbReference>
<dbReference type="EMBL" id="CAADRP010002152">
    <property type="protein sequence ID" value="VFU62592.1"/>
    <property type="molecule type" value="Genomic_DNA"/>
</dbReference>
<keyword evidence="1" id="KW-0175">Coiled coil</keyword>
<sequence length="210" mass="23942">MDKMREKLSLLHQTVVRKVFDIEESRDGESEENAGGGGGLEAGFRWWSSGGLPVTAYARDMIGELKNRLTHLFAVKTDAEIQGDFIKFLKKEVEIAAFTGIEDFPFVKWLDDELSYLVDERVLLINTLVGRSRMQMHHARLPSATDISRKARIGSLVVFRDYPRQPCKSQNLYKTHSSTISLARPIKLWSEAVIKEILFINGNRVYTPRV</sequence>